<evidence type="ECO:0000256" key="6">
    <source>
        <dbReference type="SAM" id="MobiDB-lite"/>
    </source>
</evidence>
<dbReference type="InterPro" id="IPR010998">
    <property type="entry name" value="Integrase_recombinase_N"/>
</dbReference>
<evidence type="ECO:0000259" key="7">
    <source>
        <dbReference type="PROSITE" id="PS51898"/>
    </source>
</evidence>
<dbReference type="PANTHER" id="PTHR30629">
    <property type="entry name" value="PROPHAGE INTEGRASE"/>
    <property type="match status" value="1"/>
</dbReference>
<feature type="domain" description="Core-binding (CB)" evidence="8">
    <location>
        <begin position="81"/>
        <end position="163"/>
    </location>
</feature>
<dbReference type="Proteomes" id="UP000515976">
    <property type="component" value="Chromosome"/>
</dbReference>
<evidence type="ECO:0000259" key="8">
    <source>
        <dbReference type="PROSITE" id="PS51900"/>
    </source>
</evidence>
<evidence type="ECO:0000256" key="5">
    <source>
        <dbReference type="PROSITE-ProRule" id="PRU01248"/>
    </source>
</evidence>
<dbReference type="InterPro" id="IPR002104">
    <property type="entry name" value="Integrase_catalytic"/>
</dbReference>
<dbReference type="SUPFAM" id="SSF56349">
    <property type="entry name" value="DNA breaking-rejoining enzymes"/>
    <property type="match status" value="1"/>
</dbReference>
<evidence type="ECO:0000256" key="2">
    <source>
        <dbReference type="ARBA" id="ARBA00022908"/>
    </source>
</evidence>
<keyword evidence="2" id="KW-0229">DNA integration</keyword>
<gene>
    <name evidence="9" type="ORF">H9L10_03725</name>
</gene>
<dbReference type="AlphaFoldDB" id="A0A7G9R3K3"/>
<sequence length="399" mass="44525">MSSTRTTRARQRRPQGSGGLFQRASDGLWVGRVDVGFDSRGRRDRRQVSAKTRAEAARKLKQLQRDIASGNIPTAGTGARTTVKSWSDAWLPQHERTVRPNVYVTDRGVVRRWIVPTIGHRRLADLTPADLRRLADAVTNAGRSSSTALNVHAVLVKMLRDARLEGHAVPDRIFDAPRPRPAASDRDQIPPAHLLAILRVIADRPDTSRWLFRMLYGVRQGEALGLTWEAIDLDAGSFTIEWQLEQFAKDATLPTWLRTRHLTGTMWLVEPKTKNRNVTLPLLPFLGASFEAYRETATPNRYGLVWTDASGEPIRDHHDRREWHAIQRAAGVAHPAGRPWHLHETRHTAASILIDEGTDPRVVAAILGQSKVVQAYVHVDAAATSKALGRLAKRLGIEA</sequence>
<dbReference type="KEGG" id="pei:H9L10_03725"/>
<evidence type="ECO:0000256" key="4">
    <source>
        <dbReference type="ARBA" id="ARBA00023172"/>
    </source>
</evidence>
<reference evidence="9 10" key="1">
    <citation type="submission" date="2020-08" db="EMBL/GenBank/DDBJ databases">
        <title>Genome sequence of Phycicoccus endophyticus JCM 31784T.</title>
        <authorList>
            <person name="Hyun D.-W."/>
            <person name="Bae J.-W."/>
        </authorList>
    </citation>
    <scope>NUCLEOTIDE SEQUENCE [LARGE SCALE GENOMIC DNA]</scope>
    <source>
        <strain evidence="9 10">JCM 31784</strain>
    </source>
</reference>
<dbReference type="PROSITE" id="PS51900">
    <property type="entry name" value="CB"/>
    <property type="match status" value="1"/>
</dbReference>
<evidence type="ECO:0000256" key="1">
    <source>
        <dbReference type="ARBA" id="ARBA00008857"/>
    </source>
</evidence>
<feature type="domain" description="Tyr recombinase" evidence="7">
    <location>
        <begin position="184"/>
        <end position="389"/>
    </location>
</feature>
<dbReference type="PROSITE" id="PS51898">
    <property type="entry name" value="TYR_RECOMBINASE"/>
    <property type="match status" value="1"/>
</dbReference>
<dbReference type="InterPro" id="IPR050808">
    <property type="entry name" value="Phage_Integrase"/>
</dbReference>
<evidence type="ECO:0000313" key="9">
    <source>
        <dbReference type="EMBL" id="QNN50178.1"/>
    </source>
</evidence>
<dbReference type="EMBL" id="CP060712">
    <property type="protein sequence ID" value="QNN50178.1"/>
    <property type="molecule type" value="Genomic_DNA"/>
</dbReference>
<organism evidence="9 10">
    <name type="scientific">Phycicoccus endophyticus</name>
    <dbReference type="NCBI Taxonomy" id="1690220"/>
    <lineage>
        <taxon>Bacteria</taxon>
        <taxon>Bacillati</taxon>
        <taxon>Actinomycetota</taxon>
        <taxon>Actinomycetes</taxon>
        <taxon>Micrococcales</taxon>
        <taxon>Intrasporangiaceae</taxon>
        <taxon>Phycicoccus</taxon>
    </lineage>
</organism>
<name>A0A7G9R3K3_9MICO</name>
<accession>A0A7G9R3K3</accession>
<dbReference type="InterPro" id="IPR044068">
    <property type="entry name" value="CB"/>
</dbReference>
<dbReference type="CDD" id="cd01189">
    <property type="entry name" value="INT_ICEBs1_C_like"/>
    <property type="match status" value="1"/>
</dbReference>
<dbReference type="InterPro" id="IPR011010">
    <property type="entry name" value="DNA_brk_join_enz"/>
</dbReference>
<dbReference type="InterPro" id="IPR013762">
    <property type="entry name" value="Integrase-like_cat_sf"/>
</dbReference>
<dbReference type="GO" id="GO:0006310">
    <property type="term" value="P:DNA recombination"/>
    <property type="evidence" value="ECO:0007669"/>
    <property type="project" value="UniProtKB-KW"/>
</dbReference>
<dbReference type="RefSeq" id="WP_166102405.1">
    <property type="nucleotide sequence ID" value="NZ_BMMY01000002.1"/>
</dbReference>
<comment type="similarity">
    <text evidence="1">Belongs to the 'phage' integrase family.</text>
</comment>
<dbReference type="InterPro" id="IPR004107">
    <property type="entry name" value="Integrase_SAM-like_N"/>
</dbReference>
<dbReference type="Gene3D" id="1.10.443.10">
    <property type="entry name" value="Intergrase catalytic core"/>
    <property type="match status" value="1"/>
</dbReference>
<dbReference type="GO" id="GO:0015074">
    <property type="term" value="P:DNA integration"/>
    <property type="evidence" value="ECO:0007669"/>
    <property type="project" value="UniProtKB-KW"/>
</dbReference>
<evidence type="ECO:0000256" key="3">
    <source>
        <dbReference type="ARBA" id="ARBA00023125"/>
    </source>
</evidence>
<keyword evidence="10" id="KW-1185">Reference proteome</keyword>
<proteinExistence type="inferred from homology"/>
<keyword evidence="4" id="KW-0233">DNA recombination</keyword>
<dbReference type="Pfam" id="PF14659">
    <property type="entry name" value="Phage_int_SAM_3"/>
    <property type="match status" value="1"/>
</dbReference>
<dbReference type="GO" id="GO:0003677">
    <property type="term" value="F:DNA binding"/>
    <property type="evidence" value="ECO:0007669"/>
    <property type="project" value="UniProtKB-UniRule"/>
</dbReference>
<evidence type="ECO:0000313" key="10">
    <source>
        <dbReference type="Proteomes" id="UP000515976"/>
    </source>
</evidence>
<keyword evidence="3 5" id="KW-0238">DNA-binding</keyword>
<protein>
    <submittedName>
        <fullName evidence="9">Site-specific integrase</fullName>
    </submittedName>
</protein>
<dbReference type="Pfam" id="PF00589">
    <property type="entry name" value="Phage_integrase"/>
    <property type="match status" value="1"/>
</dbReference>
<feature type="region of interest" description="Disordered" evidence="6">
    <location>
        <begin position="1"/>
        <end position="23"/>
    </location>
</feature>
<dbReference type="Gene3D" id="1.10.150.130">
    <property type="match status" value="1"/>
</dbReference>
<dbReference type="PANTHER" id="PTHR30629:SF2">
    <property type="entry name" value="PROPHAGE INTEGRASE INTS-RELATED"/>
    <property type="match status" value="1"/>
</dbReference>